<accession>A0AAV2LG78</accession>
<name>A0AAV2LG78_KNICA</name>
<dbReference type="AlphaFoldDB" id="A0AAV2LG78"/>
<feature type="compositionally biased region" description="Polar residues" evidence="1">
    <location>
        <begin position="18"/>
        <end position="29"/>
    </location>
</feature>
<evidence type="ECO:0000313" key="3">
    <source>
        <dbReference type="Proteomes" id="UP001497482"/>
    </source>
</evidence>
<feature type="compositionally biased region" description="Low complexity" evidence="1">
    <location>
        <begin position="73"/>
        <end position="82"/>
    </location>
</feature>
<evidence type="ECO:0000313" key="2">
    <source>
        <dbReference type="EMBL" id="CAL1600531.1"/>
    </source>
</evidence>
<protein>
    <submittedName>
        <fullName evidence="2">Uncharacterized protein</fullName>
    </submittedName>
</protein>
<organism evidence="2 3">
    <name type="scientific">Knipowitschia caucasica</name>
    <name type="common">Caucasian dwarf goby</name>
    <name type="synonym">Pomatoschistus caucasicus</name>
    <dbReference type="NCBI Taxonomy" id="637954"/>
    <lineage>
        <taxon>Eukaryota</taxon>
        <taxon>Metazoa</taxon>
        <taxon>Chordata</taxon>
        <taxon>Craniata</taxon>
        <taxon>Vertebrata</taxon>
        <taxon>Euteleostomi</taxon>
        <taxon>Actinopterygii</taxon>
        <taxon>Neopterygii</taxon>
        <taxon>Teleostei</taxon>
        <taxon>Neoteleostei</taxon>
        <taxon>Acanthomorphata</taxon>
        <taxon>Gobiaria</taxon>
        <taxon>Gobiiformes</taxon>
        <taxon>Gobioidei</taxon>
        <taxon>Gobiidae</taxon>
        <taxon>Gobiinae</taxon>
        <taxon>Knipowitschia</taxon>
    </lineage>
</organism>
<feature type="region of interest" description="Disordered" evidence="1">
    <location>
        <begin position="1"/>
        <end position="82"/>
    </location>
</feature>
<proteinExistence type="predicted"/>
<gene>
    <name evidence="2" type="ORF">KC01_LOCUS28621</name>
</gene>
<reference evidence="2 3" key="1">
    <citation type="submission" date="2024-04" db="EMBL/GenBank/DDBJ databases">
        <authorList>
            <person name="Waldvogel A.-M."/>
            <person name="Schoenle A."/>
        </authorList>
    </citation>
    <scope>NUCLEOTIDE SEQUENCE [LARGE SCALE GENOMIC DNA]</scope>
</reference>
<dbReference type="EMBL" id="OZ035825">
    <property type="protein sequence ID" value="CAL1600531.1"/>
    <property type="molecule type" value="Genomic_DNA"/>
</dbReference>
<feature type="compositionally biased region" description="Polar residues" evidence="1">
    <location>
        <begin position="48"/>
        <end position="72"/>
    </location>
</feature>
<evidence type="ECO:0000256" key="1">
    <source>
        <dbReference type="SAM" id="MobiDB-lite"/>
    </source>
</evidence>
<dbReference type="Proteomes" id="UP001497482">
    <property type="component" value="Chromosome 3"/>
</dbReference>
<sequence length="115" mass="12357">MNNLSTLAPLELFPPSPRTLSTPHSLETLSPSPQNSHPPSPQELSPPLNRNSHPPHLQVNSLPPSTSGTLSRPTSTSWNLSPSPPSLELLVISFLNALGTTDRIPKDINHSSEGF</sequence>
<keyword evidence="3" id="KW-1185">Reference proteome</keyword>